<evidence type="ECO:0000256" key="5">
    <source>
        <dbReference type="ARBA" id="ARBA00022989"/>
    </source>
</evidence>
<dbReference type="InterPro" id="IPR003362">
    <property type="entry name" value="Bact_transf"/>
</dbReference>
<dbReference type="RefSeq" id="WP_169564076.1">
    <property type="nucleotide sequence ID" value="NZ_JAAXYH010000005.1"/>
</dbReference>
<evidence type="ECO:0000313" key="9">
    <source>
        <dbReference type="EMBL" id="NMH65370.1"/>
    </source>
</evidence>
<evidence type="ECO:0000256" key="4">
    <source>
        <dbReference type="ARBA" id="ARBA00022692"/>
    </source>
</evidence>
<evidence type="ECO:0000313" key="10">
    <source>
        <dbReference type="Proteomes" id="UP000737113"/>
    </source>
</evidence>
<evidence type="ECO:0000256" key="1">
    <source>
        <dbReference type="ARBA" id="ARBA00004141"/>
    </source>
</evidence>
<evidence type="ECO:0000259" key="8">
    <source>
        <dbReference type="Pfam" id="PF02397"/>
    </source>
</evidence>
<comment type="similarity">
    <text evidence="2">Belongs to the bacterial sugar transferase family.</text>
</comment>
<evidence type="ECO:0000256" key="7">
    <source>
        <dbReference type="SAM" id="Phobius"/>
    </source>
</evidence>
<feature type="transmembrane region" description="Helical" evidence="7">
    <location>
        <begin position="105"/>
        <end position="126"/>
    </location>
</feature>
<dbReference type="GO" id="GO:0009242">
    <property type="term" value="P:colanic acid biosynthetic process"/>
    <property type="evidence" value="ECO:0007669"/>
    <property type="project" value="TreeGrafter"/>
</dbReference>
<dbReference type="InterPro" id="IPR017475">
    <property type="entry name" value="EPS_sugar_tfrase"/>
</dbReference>
<dbReference type="InterPro" id="IPR036291">
    <property type="entry name" value="NAD(P)-bd_dom_sf"/>
</dbReference>
<evidence type="ECO:0000256" key="3">
    <source>
        <dbReference type="ARBA" id="ARBA00022679"/>
    </source>
</evidence>
<dbReference type="Gene3D" id="3.40.50.720">
    <property type="entry name" value="NAD(P)-binding Rossmann-like Domain"/>
    <property type="match status" value="1"/>
</dbReference>
<feature type="transmembrane region" description="Helical" evidence="7">
    <location>
        <begin position="16"/>
        <end position="39"/>
    </location>
</feature>
<dbReference type="GO" id="GO:0089702">
    <property type="term" value="F:undecaprenyl-phosphate glucose phosphotransferase activity"/>
    <property type="evidence" value="ECO:0007669"/>
    <property type="project" value="UniProtKB-EC"/>
</dbReference>
<dbReference type="Pfam" id="PF13727">
    <property type="entry name" value="CoA_binding_3"/>
    <property type="match status" value="1"/>
</dbReference>
<proteinExistence type="inferred from homology"/>
<dbReference type="NCBIfam" id="TIGR03025">
    <property type="entry name" value="EPS_sugtrans"/>
    <property type="match status" value="1"/>
</dbReference>
<keyword evidence="5 7" id="KW-1133">Transmembrane helix</keyword>
<name>A0A972G6G6_9GAMM</name>
<sequence>MTGPSNFKFENNSFSFLYRFIDVLILGMALATMLVLYGVELDRSYLLLLAVELFLFTYLAESAQLYKSWRIGRFSRMIWSLSGILLLSFFLIVAALFILKEGETYSRVVILGWFLCAWFILVAWRVTAKAIKTYRRQHGLSMQKVAIIGLTHSSMELHRQIEENIELGFDCVGFFDDRDAERLKEFDPQLIAGSIEDAVALARRGAVAKLYLCLPIWAEKRIATIIQALGDTTVDVLLIPDFMLKNLMHARIGSVGEIDTISVFESPLNGMKDFYKRSFDILFSICVLLAIAPLLVIIALGIKLTSRGPVLFHQDRYGLDGKRIGVYKFRSMTVAENGDKVTQATRGDRRITPFGAFLRRTSLDELPQFFNVLMGDMSVVGPRPHAVAHNEEYRQLVNYYMLRHKVRPGITGWAQVNGWRGETDTLEKMEKRIEYDLAYIRNWSLWLDIKIVYMTFFTGFTNKNAY</sequence>
<dbReference type="PANTHER" id="PTHR30576">
    <property type="entry name" value="COLANIC BIOSYNTHESIS UDP-GLUCOSE LIPID CARRIER TRANSFERASE"/>
    <property type="match status" value="1"/>
</dbReference>
<evidence type="ECO:0000256" key="2">
    <source>
        <dbReference type="ARBA" id="ARBA00006464"/>
    </source>
</evidence>
<reference evidence="9" key="1">
    <citation type="submission" date="2020-04" db="EMBL/GenBank/DDBJ databases">
        <title>Description of Shewanella salipaludis sp. nov., isolated from a salt marsh.</title>
        <authorList>
            <person name="Park S."/>
            <person name="Yoon J.-H."/>
        </authorList>
    </citation>
    <scope>NUCLEOTIDE SEQUENCE</scope>
    <source>
        <strain evidence="9">SHSM-M6</strain>
    </source>
</reference>
<dbReference type="NCBIfam" id="TIGR03023">
    <property type="entry name" value="WcaJ_sugtrans"/>
    <property type="match status" value="1"/>
</dbReference>
<keyword evidence="10" id="KW-1185">Reference proteome</keyword>
<feature type="transmembrane region" description="Helical" evidence="7">
    <location>
        <begin position="281"/>
        <end position="302"/>
    </location>
</feature>
<dbReference type="Proteomes" id="UP000737113">
    <property type="component" value="Unassembled WGS sequence"/>
</dbReference>
<protein>
    <submittedName>
        <fullName evidence="9">Undecaprenyl-phosphate glucose phosphotransferase</fullName>
        <ecNumber evidence="9">2.7.8.31</ecNumber>
    </submittedName>
</protein>
<keyword evidence="4 7" id="KW-0812">Transmembrane</keyword>
<dbReference type="SUPFAM" id="SSF51735">
    <property type="entry name" value="NAD(P)-binding Rossmann-fold domains"/>
    <property type="match status" value="1"/>
</dbReference>
<dbReference type="EC" id="2.7.8.31" evidence="9"/>
<dbReference type="GO" id="GO:0016020">
    <property type="term" value="C:membrane"/>
    <property type="evidence" value="ECO:0007669"/>
    <property type="project" value="UniProtKB-SubCell"/>
</dbReference>
<dbReference type="Pfam" id="PF02397">
    <property type="entry name" value="Bac_transf"/>
    <property type="match status" value="1"/>
</dbReference>
<comment type="subcellular location">
    <subcellularLocation>
        <location evidence="1">Membrane</location>
        <topology evidence="1">Multi-pass membrane protein</topology>
    </subcellularLocation>
</comment>
<keyword evidence="6 7" id="KW-0472">Membrane</keyword>
<organism evidence="9 10">
    <name type="scientific">Shewanella salipaludis</name>
    <dbReference type="NCBI Taxonomy" id="2723052"/>
    <lineage>
        <taxon>Bacteria</taxon>
        <taxon>Pseudomonadati</taxon>
        <taxon>Pseudomonadota</taxon>
        <taxon>Gammaproteobacteria</taxon>
        <taxon>Alteromonadales</taxon>
        <taxon>Shewanellaceae</taxon>
        <taxon>Shewanella</taxon>
    </lineage>
</organism>
<gene>
    <name evidence="9" type="ORF">HC757_09320</name>
</gene>
<evidence type="ECO:0000256" key="6">
    <source>
        <dbReference type="ARBA" id="ARBA00023136"/>
    </source>
</evidence>
<feature type="domain" description="Bacterial sugar transferase" evidence="8">
    <location>
        <begin position="276"/>
        <end position="459"/>
    </location>
</feature>
<dbReference type="PANTHER" id="PTHR30576:SF21">
    <property type="entry name" value="UDP-GLUCOSE:UNDECAPRENYL-PHOSPHATE GLUCOSE-1-PHOSPHATE TRANSFERASE"/>
    <property type="match status" value="1"/>
</dbReference>
<accession>A0A972G6G6</accession>
<dbReference type="AlphaFoldDB" id="A0A972G6G6"/>
<dbReference type="InterPro" id="IPR017473">
    <property type="entry name" value="Undecaprenyl-P_gluc_Ptfrase"/>
</dbReference>
<feature type="transmembrane region" description="Helical" evidence="7">
    <location>
        <begin position="78"/>
        <end position="99"/>
    </location>
</feature>
<dbReference type="EMBL" id="JAAXYH010000005">
    <property type="protein sequence ID" value="NMH65370.1"/>
    <property type="molecule type" value="Genomic_DNA"/>
</dbReference>
<keyword evidence="3 9" id="KW-0808">Transferase</keyword>
<comment type="caution">
    <text evidence="9">The sequence shown here is derived from an EMBL/GenBank/DDBJ whole genome shotgun (WGS) entry which is preliminary data.</text>
</comment>